<evidence type="ECO:0000256" key="2">
    <source>
        <dbReference type="ARBA" id="ARBA00022730"/>
    </source>
</evidence>
<dbReference type="GO" id="GO:0006412">
    <property type="term" value="P:translation"/>
    <property type="evidence" value="ECO:0007669"/>
    <property type="project" value="UniProtKB-UniRule"/>
</dbReference>
<feature type="domain" description="Large ribosomal subunit protein bL9 C-terminal" evidence="10">
    <location>
        <begin position="63"/>
        <end position="145"/>
    </location>
</feature>
<dbReference type="Proteomes" id="UP000239706">
    <property type="component" value="Unassembled WGS sequence"/>
</dbReference>
<dbReference type="InterPro" id="IPR000244">
    <property type="entry name" value="Ribosomal_bL9"/>
</dbReference>
<evidence type="ECO:0000313" key="12">
    <source>
        <dbReference type="Proteomes" id="UP000239706"/>
    </source>
</evidence>
<keyword evidence="2 7" id="KW-0699">rRNA-binding</keyword>
<comment type="caution">
    <text evidence="11">The sequence shown here is derived from an EMBL/GenBank/DDBJ whole genome shotgun (WGS) entry which is preliminary data.</text>
</comment>
<keyword evidence="8" id="KW-0175">Coiled coil</keyword>
<reference evidence="11 12" key="1">
    <citation type="submission" date="2018-03" db="EMBL/GenBank/DDBJ databases">
        <title>Genome sequence of Clostridium liquoris DSM 100320.</title>
        <authorList>
            <person name="Poehlein A."/>
            <person name="Daniel R."/>
        </authorList>
    </citation>
    <scope>NUCLEOTIDE SEQUENCE [LARGE SCALE GENOMIC DNA]</scope>
    <source>
        <strain evidence="11 12">DSM 100320</strain>
    </source>
</reference>
<organism evidence="11 12">
    <name type="scientific">Clostridium liquoris</name>
    <dbReference type="NCBI Taxonomy" id="1289519"/>
    <lineage>
        <taxon>Bacteria</taxon>
        <taxon>Bacillati</taxon>
        <taxon>Bacillota</taxon>
        <taxon>Clostridia</taxon>
        <taxon>Eubacteriales</taxon>
        <taxon>Clostridiaceae</taxon>
        <taxon>Clostridium</taxon>
    </lineage>
</organism>
<dbReference type="InterPro" id="IPR036791">
    <property type="entry name" value="Ribosomal_bL9_C_sf"/>
</dbReference>
<dbReference type="RefSeq" id="WP_106062543.1">
    <property type="nucleotide sequence ID" value="NZ_PVXO01000007.1"/>
</dbReference>
<dbReference type="InterPro" id="IPR020070">
    <property type="entry name" value="Ribosomal_bL9_N"/>
</dbReference>
<keyword evidence="3 7" id="KW-0694">RNA-binding</keyword>
<dbReference type="GO" id="GO:0003735">
    <property type="term" value="F:structural constituent of ribosome"/>
    <property type="evidence" value="ECO:0007669"/>
    <property type="project" value="InterPro"/>
</dbReference>
<dbReference type="InterPro" id="IPR036935">
    <property type="entry name" value="Ribosomal_bL9_N_sf"/>
</dbReference>
<dbReference type="GO" id="GO:1990904">
    <property type="term" value="C:ribonucleoprotein complex"/>
    <property type="evidence" value="ECO:0007669"/>
    <property type="project" value="UniProtKB-KW"/>
</dbReference>
<name>A0A2T0B8V9_9CLOT</name>
<dbReference type="GO" id="GO:0019843">
    <property type="term" value="F:rRNA binding"/>
    <property type="evidence" value="ECO:0007669"/>
    <property type="project" value="UniProtKB-UniRule"/>
</dbReference>
<accession>A0A2T0B8V9</accession>
<feature type="coiled-coil region" evidence="8">
    <location>
        <begin position="36"/>
        <end position="68"/>
    </location>
</feature>
<comment type="similarity">
    <text evidence="1 7">Belongs to the bacterial ribosomal protein bL9 family.</text>
</comment>
<evidence type="ECO:0000256" key="5">
    <source>
        <dbReference type="ARBA" id="ARBA00023274"/>
    </source>
</evidence>
<dbReference type="InterPro" id="IPR020594">
    <property type="entry name" value="Ribosomal_bL9_bac/chp"/>
</dbReference>
<dbReference type="EMBL" id="PVXO01000007">
    <property type="protein sequence ID" value="PRR80331.1"/>
    <property type="molecule type" value="Genomic_DNA"/>
</dbReference>
<evidence type="ECO:0000256" key="3">
    <source>
        <dbReference type="ARBA" id="ARBA00022884"/>
    </source>
</evidence>
<dbReference type="NCBIfam" id="TIGR00158">
    <property type="entry name" value="L9"/>
    <property type="match status" value="1"/>
</dbReference>
<dbReference type="OrthoDB" id="9788336at2"/>
<evidence type="ECO:0000256" key="4">
    <source>
        <dbReference type="ARBA" id="ARBA00022980"/>
    </source>
</evidence>
<dbReference type="Gene3D" id="3.40.5.10">
    <property type="entry name" value="Ribosomal protein L9, N-terminal domain"/>
    <property type="match status" value="1"/>
</dbReference>
<dbReference type="Pfam" id="PF01281">
    <property type="entry name" value="Ribosomal_L9_N"/>
    <property type="match status" value="1"/>
</dbReference>
<dbReference type="HAMAP" id="MF_00503">
    <property type="entry name" value="Ribosomal_bL9"/>
    <property type="match status" value="1"/>
</dbReference>
<dbReference type="PANTHER" id="PTHR21368">
    <property type="entry name" value="50S RIBOSOMAL PROTEIN L9"/>
    <property type="match status" value="1"/>
</dbReference>
<evidence type="ECO:0000256" key="7">
    <source>
        <dbReference type="HAMAP-Rule" id="MF_00503"/>
    </source>
</evidence>
<dbReference type="Pfam" id="PF03948">
    <property type="entry name" value="Ribosomal_L9_C"/>
    <property type="match status" value="1"/>
</dbReference>
<dbReference type="SUPFAM" id="SSF55653">
    <property type="entry name" value="Ribosomal protein L9 C-domain"/>
    <property type="match status" value="1"/>
</dbReference>
<dbReference type="Gene3D" id="3.10.430.100">
    <property type="entry name" value="Ribosomal protein L9, C-terminal domain"/>
    <property type="match status" value="1"/>
</dbReference>
<feature type="domain" description="Ribosomal protein L9" evidence="9">
    <location>
        <begin position="1"/>
        <end position="45"/>
    </location>
</feature>
<dbReference type="GO" id="GO:0005840">
    <property type="term" value="C:ribosome"/>
    <property type="evidence" value="ECO:0007669"/>
    <property type="project" value="UniProtKB-KW"/>
</dbReference>
<keyword evidence="12" id="KW-1185">Reference proteome</keyword>
<dbReference type="InterPro" id="IPR009027">
    <property type="entry name" value="Ribosomal_bL9/RNase_H1_N"/>
</dbReference>
<evidence type="ECO:0000256" key="6">
    <source>
        <dbReference type="ARBA" id="ARBA00035292"/>
    </source>
</evidence>
<dbReference type="InterPro" id="IPR020069">
    <property type="entry name" value="Ribosomal_bL9_C"/>
</dbReference>
<dbReference type="AlphaFoldDB" id="A0A2T0B8V9"/>
<protein>
    <recommendedName>
        <fullName evidence="6 7">Large ribosomal subunit protein bL9</fullName>
    </recommendedName>
</protein>
<keyword evidence="4 7" id="KW-0689">Ribosomal protein</keyword>
<gene>
    <name evidence="7 11" type="primary">rplI</name>
    <name evidence="11" type="ORF">CLLI_03580</name>
</gene>
<evidence type="ECO:0000259" key="10">
    <source>
        <dbReference type="Pfam" id="PF03948"/>
    </source>
</evidence>
<dbReference type="SUPFAM" id="SSF55658">
    <property type="entry name" value="L9 N-domain-like"/>
    <property type="match status" value="1"/>
</dbReference>
<dbReference type="FunFam" id="3.40.5.10:FF:000002">
    <property type="entry name" value="50S ribosomal protein L9"/>
    <property type="match status" value="1"/>
</dbReference>
<comment type="function">
    <text evidence="7">Binds to the 23S rRNA.</text>
</comment>
<evidence type="ECO:0000313" key="11">
    <source>
        <dbReference type="EMBL" id="PRR80331.1"/>
    </source>
</evidence>
<evidence type="ECO:0000256" key="1">
    <source>
        <dbReference type="ARBA" id="ARBA00010605"/>
    </source>
</evidence>
<keyword evidence="5 7" id="KW-0687">Ribonucleoprotein</keyword>
<proteinExistence type="inferred from homology"/>
<sequence length="147" mass="16623">MKVILLADVKSVGKKGDVVNSSDGYARNFLFPRKLAIEANEANMHILNNKKEAERRQKLAEIEEAQRIANDIKGKEIRLKVKSGENGRLFGSITGKDISEALKRNFNIDIDKKKIVVDVIRQLGTYEVEVKVYPEISTKIKVVVEEQ</sequence>
<evidence type="ECO:0000256" key="8">
    <source>
        <dbReference type="SAM" id="Coils"/>
    </source>
</evidence>
<evidence type="ECO:0000259" key="9">
    <source>
        <dbReference type="Pfam" id="PF01281"/>
    </source>
</evidence>